<dbReference type="Proteomes" id="UP000184291">
    <property type="component" value="Unassembled WGS sequence"/>
</dbReference>
<evidence type="ECO:0000313" key="11">
    <source>
        <dbReference type="Proteomes" id="UP000184291"/>
    </source>
</evidence>
<dbReference type="PANTHER" id="PTHR43053">
    <property type="entry name" value="GLYCOSIDASE FAMILY 31"/>
    <property type="match status" value="1"/>
</dbReference>
<dbReference type="InterPro" id="IPR011013">
    <property type="entry name" value="Gal_mutarotase_sf_dom"/>
</dbReference>
<evidence type="ECO:0000259" key="7">
    <source>
        <dbReference type="Pfam" id="PF01055"/>
    </source>
</evidence>
<dbReference type="Gene3D" id="2.60.40.1180">
    <property type="entry name" value="Golgi alpha-mannosidase II"/>
    <property type="match status" value="1"/>
</dbReference>
<proteinExistence type="inferred from homology"/>
<dbReference type="FunFam" id="3.20.20.80:FF:000053">
    <property type="entry name" value="Alpha-xylosidase YicI"/>
    <property type="match status" value="1"/>
</dbReference>
<dbReference type="OrthoDB" id="176168at2"/>
<dbReference type="GO" id="GO:0030246">
    <property type="term" value="F:carbohydrate binding"/>
    <property type="evidence" value="ECO:0007669"/>
    <property type="project" value="InterPro"/>
</dbReference>
<dbReference type="InterPro" id="IPR050985">
    <property type="entry name" value="Alpha-glycosidase_related"/>
</dbReference>
<organism evidence="10 11">
    <name type="scientific">Actinomyces glycerinitolerans</name>
    <dbReference type="NCBI Taxonomy" id="1892869"/>
    <lineage>
        <taxon>Bacteria</taxon>
        <taxon>Bacillati</taxon>
        <taxon>Actinomycetota</taxon>
        <taxon>Actinomycetes</taxon>
        <taxon>Actinomycetales</taxon>
        <taxon>Actinomycetaceae</taxon>
        <taxon>Actinomyces</taxon>
    </lineage>
</organism>
<dbReference type="GO" id="GO:0061634">
    <property type="term" value="F:alpha-D-xyloside xylohydrolase"/>
    <property type="evidence" value="ECO:0007669"/>
    <property type="project" value="UniProtKB-EC"/>
</dbReference>
<evidence type="ECO:0000256" key="6">
    <source>
        <dbReference type="RuleBase" id="RU361185"/>
    </source>
</evidence>
<dbReference type="CDD" id="cd06593">
    <property type="entry name" value="GH31_xylosidase_YicI"/>
    <property type="match status" value="1"/>
</dbReference>
<gene>
    <name evidence="10" type="ORF">ACGLYG10_2741</name>
</gene>
<dbReference type="Pfam" id="PF01055">
    <property type="entry name" value="Glyco_hydro_31_2nd"/>
    <property type="match status" value="1"/>
</dbReference>
<dbReference type="EC" id="3.2.1.177" evidence="5"/>
<dbReference type="STRING" id="1892869.ACGLYG10_2741"/>
<evidence type="ECO:0000256" key="2">
    <source>
        <dbReference type="ARBA" id="ARBA00022801"/>
    </source>
</evidence>
<dbReference type="SUPFAM" id="SSF74650">
    <property type="entry name" value="Galactose mutarotase-like"/>
    <property type="match status" value="1"/>
</dbReference>
<dbReference type="CDD" id="cd14752">
    <property type="entry name" value="GH31_N"/>
    <property type="match status" value="1"/>
</dbReference>
<feature type="domain" description="Glycoside hydrolase family 31 N-terminal" evidence="8">
    <location>
        <begin position="57"/>
        <end position="244"/>
    </location>
</feature>
<dbReference type="Gene3D" id="2.60.40.1760">
    <property type="entry name" value="glycosyl hydrolase (family 31)"/>
    <property type="match status" value="1"/>
</dbReference>
<dbReference type="Pfam" id="PF21365">
    <property type="entry name" value="Glyco_hydro_31_3rd"/>
    <property type="match status" value="1"/>
</dbReference>
<protein>
    <recommendedName>
        <fullName evidence="5">alpha-D-xyloside xylohydrolase</fullName>
        <ecNumber evidence="5">3.2.1.177</ecNumber>
    </recommendedName>
</protein>
<sequence length="709" mass="78710">MKFSNGYWLTRDNVTLLHPSEVYDVNIAEDGHSLRVFAPTRHIASRGDTLNTPVFTITLDAPATDVIGVRITHHGGTPTPTPAFPLMPGSEVDAEVRRADDGSSVTLRSGRLEARVRLYGPWLVEYFWDGAFLTASTERSVGYARVRPTSGPTGGDYDDGAQPLDTHLAAGGPYVYEQLSLGPGERLYGLGERFGAFVRNGQAVDVWNADGGTSSEQAYKNIPFLLSSQGYGLFVDDAGPVSFEIGSENVSATQFSVPGETLRYEIYGGGEPLEVLERYTARSGRPAKLPEWSFGLWLSTSFTTNYDEDTVLSFVDGMAERGIPLSVFHFDCFWMRGFHWSDFAWDPATFPDPRGLIDKLHARGLRVCTWINPYIAEQSRLFDEAADRGYLLRRADGAIWQTDLWQAGMGLVDFTNPDATAWFTDKLEQLLDDGVDCFKTDFGERVPVDGVMWAGGSDPLREHNFYTRRYNEAVFRLLERRRGTGEAVLFARSATAGSQAFPVHWGGDCESSYPAMAQCLRGGLSLAASGFGYWSHDIGGFEGTPDPLLFKRWVAFGLLSSHSRLHGSNSYRVPWLFDDESVDVMREFALLKDRLRPYLLSTAEGAREHGHPMMRPMFMQFPRDPAARDLDLQYMLGPDVLVAPVFRPDGAVDVYLPRGVWRHLIDGEVVDCADGGRFIRRVYDVHSLGLFAREGSVPIDLVGSEGGSR</sequence>
<feature type="domain" description="Glycoside hydrolase family 31 TIM barrel" evidence="7">
    <location>
        <begin position="286"/>
        <end position="601"/>
    </location>
</feature>
<evidence type="ECO:0000256" key="4">
    <source>
        <dbReference type="ARBA" id="ARBA00052064"/>
    </source>
</evidence>
<comment type="catalytic activity">
    <reaction evidence="4">
        <text>Hydrolysis of terminal, non-reducing alpha-D-xylose residues with release of alpha-D-xylose.</text>
        <dbReference type="EC" id="3.2.1.177"/>
    </reaction>
</comment>
<dbReference type="InterPro" id="IPR000322">
    <property type="entry name" value="Glyco_hydro_31_TIM"/>
</dbReference>
<dbReference type="InterPro" id="IPR013780">
    <property type="entry name" value="Glyco_hydro_b"/>
</dbReference>
<evidence type="ECO:0000256" key="5">
    <source>
        <dbReference type="ARBA" id="ARBA00066962"/>
    </source>
</evidence>
<evidence type="ECO:0000259" key="9">
    <source>
        <dbReference type="Pfam" id="PF21365"/>
    </source>
</evidence>
<keyword evidence="11" id="KW-1185">Reference proteome</keyword>
<dbReference type="EMBL" id="FQTT01000014">
    <property type="protein sequence ID" value="SHE26490.1"/>
    <property type="molecule type" value="Genomic_DNA"/>
</dbReference>
<dbReference type="InterPro" id="IPR025887">
    <property type="entry name" value="Glyco_hydro_31_N_dom"/>
</dbReference>
<dbReference type="SUPFAM" id="SSF51445">
    <property type="entry name" value="(Trans)glycosidases"/>
    <property type="match status" value="1"/>
</dbReference>
<dbReference type="Pfam" id="PF13802">
    <property type="entry name" value="Gal_mutarotas_2"/>
    <property type="match status" value="1"/>
</dbReference>
<dbReference type="InterPro" id="IPR017853">
    <property type="entry name" value="GH"/>
</dbReference>
<dbReference type="Gene3D" id="3.20.20.80">
    <property type="entry name" value="Glycosidases"/>
    <property type="match status" value="1"/>
</dbReference>
<dbReference type="SUPFAM" id="SSF51011">
    <property type="entry name" value="Glycosyl hydrolase domain"/>
    <property type="match status" value="1"/>
</dbReference>
<keyword evidence="3 6" id="KW-0326">Glycosidase</keyword>
<dbReference type="AlphaFoldDB" id="A0A1M4S2W5"/>
<dbReference type="RefSeq" id="WP_073333104.1">
    <property type="nucleotide sequence ID" value="NZ_FQTT01000014.1"/>
</dbReference>
<name>A0A1M4S2W5_9ACTO</name>
<evidence type="ECO:0000256" key="1">
    <source>
        <dbReference type="ARBA" id="ARBA00007806"/>
    </source>
</evidence>
<dbReference type="GO" id="GO:0005975">
    <property type="term" value="P:carbohydrate metabolic process"/>
    <property type="evidence" value="ECO:0007669"/>
    <property type="project" value="InterPro"/>
</dbReference>
<dbReference type="InterPro" id="IPR048395">
    <property type="entry name" value="Glyco_hydro_31_C"/>
</dbReference>
<feature type="domain" description="Glycosyl hydrolase family 31 C-terminal" evidence="9">
    <location>
        <begin position="610"/>
        <end position="697"/>
    </location>
</feature>
<evidence type="ECO:0000259" key="8">
    <source>
        <dbReference type="Pfam" id="PF13802"/>
    </source>
</evidence>
<comment type="similarity">
    <text evidence="1 6">Belongs to the glycosyl hydrolase 31 family.</text>
</comment>
<dbReference type="NCBIfam" id="NF007940">
    <property type="entry name" value="PRK10658.1"/>
    <property type="match status" value="1"/>
</dbReference>
<keyword evidence="2 6" id="KW-0378">Hydrolase</keyword>
<evidence type="ECO:0000256" key="3">
    <source>
        <dbReference type="ARBA" id="ARBA00023295"/>
    </source>
</evidence>
<evidence type="ECO:0000313" key="10">
    <source>
        <dbReference type="EMBL" id="SHE26490.1"/>
    </source>
</evidence>
<reference evidence="11" key="1">
    <citation type="submission" date="2016-09" db="EMBL/GenBank/DDBJ databases">
        <authorList>
            <person name="Strepis N."/>
        </authorList>
    </citation>
    <scope>NUCLEOTIDE SEQUENCE [LARGE SCALE GENOMIC DNA]</scope>
</reference>
<accession>A0A1M4S2W5</accession>
<dbReference type="PANTHER" id="PTHR43053:SF4">
    <property type="entry name" value="MYOGENESIS-REGULATING GLYCOSIDASE"/>
    <property type="match status" value="1"/>
</dbReference>